<evidence type="ECO:0000259" key="12">
    <source>
        <dbReference type="Pfam" id="PF00263"/>
    </source>
</evidence>
<dbReference type="EMBL" id="JBHTBX010000005">
    <property type="protein sequence ID" value="MFC7434812.1"/>
    <property type="molecule type" value="Genomic_DNA"/>
</dbReference>
<feature type="domain" description="NolW-like" evidence="13">
    <location>
        <begin position="186"/>
        <end position="262"/>
    </location>
</feature>
<dbReference type="PANTHER" id="PTHR30332">
    <property type="entry name" value="PROBABLE GENERAL SECRETION PATHWAY PROTEIN D"/>
    <property type="match status" value="1"/>
</dbReference>
<dbReference type="InterPro" id="IPR049371">
    <property type="entry name" value="GspD-like_N0"/>
</dbReference>
<dbReference type="InterPro" id="IPR001775">
    <property type="entry name" value="GspD/PilQ"/>
</dbReference>
<dbReference type="PANTHER" id="PTHR30332:SF24">
    <property type="entry name" value="SECRETIN GSPD-RELATED"/>
    <property type="match status" value="1"/>
</dbReference>
<protein>
    <submittedName>
        <fullName evidence="15">Type II secretion system secretin GspD</fullName>
    </submittedName>
</protein>
<comment type="subcellular location">
    <subcellularLocation>
        <location evidence="1 10">Cell outer membrane</location>
    </subcellularLocation>
</comment>
<dbReference type="InterPro" id="IPR013356">
    <property type="entry name" value="T2SS_GspD"/>
</dbReference>
<evidence type="ECO:0000313" key="16">
    <source>
        <dbReference type="Proteomes" id="UP001596495"/>
    </source>
</evidence>
<feature type="domain" description="GspD-like N0" evidence="14">
    <location>
        <begin position="24"/>
        <end position="93"/>
    </location>
</feature>
<dbReference type="PRINTS" id="PR00811">
    <property type="entry name" value="BCTERIALGSPD"/>
</dbReference>
<dbReference type="InterPro" id="IPR004846">
    <property type="entry name" value="T2SS/T3SS_dom"/>
</dbReference>
<dbReference type="InterPro" id="IPR050810">
    <property type="entry name" value="Bact_Secretion_Sys_Channel"/>
</dbReference>
<comment type="similarity">
    <text evidence="2">Belongs to the bacterial secretin family. GSP D subfamily.</text>
</comment>
<evidence type="ECO:0000256" key="10">
    <source>
        <dbReference type="RuleBase" id="RU004004"/>
    </source>
</evidence>
<sequence length="692" mass="72703">MLAGMTGLTNAQTPARKATEPVTLNFVNADIEAVARTMATLTGRNVVVDPRVKGVVSISTDRPVPPDAALNQFAAALRLQGFTLVDTNGLYKIVPEADAKLQGNVVSAGEGVTRAQSNQIVTQIFRLNHEAANNLVPVLRPLIGPNNTINVNPGNNSLVITDYADNLQRIGRIVAALDVAGATDVDIVPLEHALAVDIVPIVTRLAEGGTAAGVPAAGQAADTSYRTSIIAEPRSNSVIIRAANPARLALVRSLITRLDRPSSDRAAGNIHVVYLKNADATALATTLRAAMAGEGSASTSAATTASTPTRGSVNTSAAAGAAAGSSDRANAAVAQSGQPSTGGQIQADPATNALIITAPEPQYRQLRAVIDQLDSRRAQVYVESLIAEVNADKAAEFGIQWQGPLGNFGDNTVGILGTNFGTGGNNILTNTLPIAQGDYTGITAPGTGINLGVAQRRGGVYVLGFLARFLQQNGEGNILSTPNLLTLDNEEAKIVIGQNVPFVTGQYTNNNSNNGAVNPFQTIERKDVGLTLRVKPQISENGTIKMTIFQEVSSVQPSSVNSTTGLITNKRTIESTVLVDDGAIVVLGGLLQDEYAGNQEKVPGLGDVPLFGNLFKSENRSRKKTNLMVFLRPVVLRDARDTANLSLDRYELMRGVQQRAQPDGNRLVPVNEAPVMPDSTTLPQKPANTPQR</sequence>
<feature type="region of interest" description="Disordered" evidence="11">
    <location>
        <begin position="297"/>
        <end position="321"/>
    </location>
</feature>
<keyword evidence="6" id="KW-0732">Signal</keyword>
<organism evidence="15 16">
    <name type="scientific">Hydrogenophaga bisanensis</name>
    <dbReference type="NCBI Taxonomy" id="439611"/>
    <lineage>
        <taxon>Bacteria</taxon>
        <taxon>Pseudomonadati</taxon>
        <taxon>Pseudomonadota</taxon>
        <taxon>Betaproteobacteria</taxon>
        <taxon>Burkholderiales</taxon>
        <taxon>Comamonadaceae</taxon>
        <taxon>Hydrogenophaga</taxon>
    </lineage>
</organism>
<reference evidence="16" key="1">
    <citation type="journal article" date="2019" name="Int. J. Syst. Evol. Microbiol.">
        <title>The Global Catalogue of Microorganisms (GCM) 10K type strain sequencing project: providing services to taxonomists for standard genome sequencing and annotation.</title>
        <authorList>
            <consortium name="The Broad Institute Genomics Platform"/>
            <consortium name="The Broad Institute Genome Sequencing Center for Infectious Disease"/>
            <person name="Wu L."/>
            <person name="Ma J."/>
        </authorList>
    </citation>
    <scope>NUCLEOTIDE SEQUENCE [LARGE SCALE GENOMIC DNA]</scope>
    <source>
        <strain evidence="16">CCUG 54518</strain>
    </source>
</reference>
<keyword evidence="9" id="KW-0998">Cell outer membrane</keyword>
<keyword evidence="16" id="KW-1185">Reference proteome</keyword>
<evidence type="ECO:0000256" key="9">
    <source>
        <dbReference type="ARBA" id="ARBA00023237"/>
    </source>
</evidence>
<evidence type="ECO:0000256" key="11">
    <source>
        <dbReference type="SAM" id="MobiDB-lite"/>
    </source>
</evidence>
<dbReference type="Proteomes" id="UP001596495">
    <property type="component" value="Unassembled WGS sequence"/>
</dbReference>
<dbReference type="Pfam" id="PF21305">
    <property type="entry name" value="type_II_gspD_N0"/>
    <property type="match status" value="1"/>
</dbReference>
<proteinExistence type="inferred from homology"/>
<keyword evidence="4" id="KW-1134">Transmembrane beta strand</keyword>
<dbReference type="NCBIfam" id="TIGR02517">
    <property type="entry name" value="type_II_gspD"/>
    <property type="match status" value="1"/>
</dbReference>
<dbReference type="Pfam" id="PF00263">
    <property type="entry name" value="Secretin"/>
    <property type="match status" value="1"/>
</dbReference>
<dbReference type="RefSeq" id="WP_382256677.1">
    <property type="nucleotide sequence ID" value="NZ_JBHTBX010000005.1"/>
</dbReference>
<comment type="caution">
    <text evidence="15">The sequence shown here is derived from an EMBL/GenBank/DDBJ whole genome shotgun (WGS) entry which is preliminary data.</text>
</comment>
<dbReference type="InterPro" id="IPR005644">
    <property type="entry name" value="NolW-like"/>
</dbReference>
<feature type="region of interest" description="Disordered" evidence="11">
    <location>
        <begin position="657"/>
        <end position="692"/>
    </location>
</feature>
<evidence type="ECO:0000313" key="15">
    <source>
        <dbReference type="EMBL" id="MFC7434812.1"/>
    </source>
</evidence>
<evidence type="ECO:0000256" key="5">
    <source>
        <dbReference type="ARBA" id="ARBA00022692"/>
    </source>
</evidence>
<gene>
    <name evidence="15" type="primary">gspD</name>
    <name evidence="15" type="ORF">ACFQNJ_09835</name>
</gene>
<evidence type="ECO:0000256" key="3">
    <source>
        <dbReference type="ARBA" id="ARBA00022448"/>
    </source>
</evidence>
<evidence type="ECO:0000259" key="14">
    <source>
        <dbReference type="Pfam" id="PF21305"/>
    </source>
</evidence>
<keyword evidence="3 10" id="KW-0813">Transport</keyword>
<feature type="compositionally biased region" description="Polar residues" evidence="11">
    <location>
        <begin position="678"/>
        <end position="692"/>
    </location>
</feature>
<keyword evidence="8" id="KW-0472">Membrane</keyword>
<feature type="domain" description="NolW-like" evidence="13">
    <location>
        <begin position="271"/>
        <end position="379"/>
    </location>
</feature>
<keyword evidence="5" id="KW-0812">Transmembrane</keyword>
<evidence type="ECO:0000259" key="13">
    <source>
        <dbReference type="Pfam" id="PF03958"/>
    </source>
</evidence>
<dbReference type="Gene3D" id="3.30.1370.120">
    <property type="match status" value="3"/>
</dbReference>
<dbReference type="Pfam" id="PF03958">
    <property type="entry name" value="Secretin_N"/>
    <property type="match status" value="3"/>
</dbReference>
<evidence type="ECO:0000256" key="7">
    <source>
        <dbReference type="ARBA" id="ARBA00022927"/>
    </source>
</evidence>
<name>A0ABW2R9P1_9BURK</name>
<evidence type="ECO:0000256" key="2">
    <source>
        <dbReference type="ARBA" id="ARBA00006980"/>
    </source>
</evidence>
<evidence type="ECO:0000256" key="8">
    <source>
        <dbReference type="ARBA" id="ARBA00023136"/>
    </source>
</evidence>
<feature type="domain" description="NolW-like" evidence="13">
    <location>
        <begin position="122"/>
        <end position="182"/>
    </location>
</feature>
<feature type="domain" description="Type II/III secretion system secretin-like" evidence="12">
    <location>
        <begin position="469"/>
        <end position="636"/>
    </location>
</feature>
<dbReference type="InterPro" id="IPR038591">
    <property type="entry name" value="NolW-like_sf"/>
</dbReference>
<evidence type="ECO:0000256" key="6">
    <source>
        <dbReference type="ARBA" id="ARBA00022729"/>
    </source>
</evidence>
<evidence type="ECO:0000256" key="1">
    <source>
        <dbReference type="ARBA" id="ARBA00004442"/>
    </source>
</evidence>
<keyword evidence="7" id="KW-0653">Protein transport</keyword>
<evidence type="ECO:0000256" key="4">
    <source>
        <dbReference type="ARBA" id="ARBA00022452"/>
    </source>
</evidence>
<accession>A0ABW2R9P1</accession>